<proteinExistence type="inferred from homology"/>
<dbReference type="Proteomes" id="UP000285120">
    <property type="component" value="Unassembled WGS sequence"/>
</dbReference>
<dbReference type="InterPro" id="IPR038277">
    <property type="entry name" value="UreF_sf"/>
</dbReference>
<keyword evidence="1 3" id="KW-0996">Nickel insertion</keyword>
<evidence type="ECO:0000313" key="5">
    <source>
        <dbReference type="Proteomes" id="UP000285120"/>
    </source>
</evidence>
<comment type="similarity">
    <text evidence="3">Belongs to the UreF family.</text>
</comment>
<evidence type="ECO:0000313" key="4">
    <source>
        <dbReference type="EMBL" id="RKD71223.1"/>
    </source>
</evidence>
<dbReference type="AlphaFoldDB" id="A0A419UZV6"/>
<keyword evidence="2 3" id="KW-0143">Chaperone</keyword>
<reference evidence="4 5" key="1">
    <citation type="submission" date="2018-09" db="EMBL/GenBank/DDBJ databases">
        <title>Genomic Encyclopedia of Archaeal and Bacterial Type Strains, Phase II (KMG-II): from individual species to whole genera.</title>
        <authorList>
            <person name="Goeker M."/>
        </authorList>
    </citation>
    <scope>NUCLEOTIDE SEQUENCE [LARGE SCALE GENOMIC DNA]</scope>
    <source>
        <strain evidence="4 5">DSM 17008</strain>
    </source>
</reference>
<organism evidence="4 5">
    <name type="scientific">Sinobaca qinghaiensis</name>
    <dbReference type="NCBI Taxonomy" id="342944"/>
    <lineage>
        <taxon>Bacteria</taxon>
        <taxon>Bacillati</taxon>
        <taxon>Bacillota</taxon>
        <taxon>Bacilli</taxon>
        <taxon>Bacillales</taxon>
        <taxon>Sporolactobacillaceae</taxon>
        <taxon>Sinobaca</taxon>
    </lineage>
</organism>
<keyword evidence="5" id="KW-1185">Reference proteome</keyword>
<dbReference type="PIRSF" id="PIRSF009467">
    <property type="entry name" value="Ureas_acces_UreF"/>
    <property type="match status" value="1"/>
</dbReference>
<dbReference type="PANTHER" id="PTHR33620:SF1">
    <property type="entry name" value="UREASE ACCESSORY PROTEIN F"/>
    <property type="match status" value="1"/>
</dbReference>
<comment type="function">
    <text evidence="3">Required for maturation of urease via the functional incorporation of the urease nickel metallocenter.</text>
</comment>
<keyword evidence="3" id="KW-0963">Cytoplasm</keyword>
<dbReference type="RefSeq" id="WP_170146930.1">
    <property type="nucleotide sequence ID" value="NZ_RAPK01000010.1"/>
</dbReference>
<dbReference type="Gene3D" id="1.10.4190.10">
    <property type="entry name" value="Urease accessory protein UreF"/>
    <property type="match status" value="1"/>
</dbReference>
<dbReference type="Pfam" id="PF01730">
    <property type="entry name" value="UreF"/>
    <property type="match status" value="1"/>
</dbReference>
<comment type="subcellular location">
    <subcellularLocation>
        <location evidence="3">Cytoplasm</location>
    </subcellularLocation>
</comment>
<dbReference type="HAMAP" id="MF_01385">
    <property type="entry name" value="UreF"/>
    <property type="match status" value="1"/>
</dbReference>
<evidence type="ECO:0000256" key="2">
    <source>
        <dbReference type="ARBA" id="ARBA00023186"/>
    </source>
</evidence>
<comment type="subunit">
    <text evidence="3">UreD, UreF and UreG form a complex that acts as a GTP-hydrolysis-dependent molecular chaperone, activating the urease apoprotein by helping to assemble the nickel containing metallocenter of UreC. The UreE protein probably delivers the nickel.</text>
</comment>
<gene>
    <name evidence="3" type="primary">ureF</name>
    <name evidence="4" type="ORF">ATL39_2619</name>
</gene>
<protein>
    <recommendedName>
        <fullName evidence="3">Urease accessory protein UreF</fullName>
    </recommendedName>
</protein>
<sequence>MHIDFLKLMQLHDSAFPIGSYTQSFGMETYIQRDWITNGDELLAFCESYLFENVVYGDAIIVQEIMNGTEESLAHAGAVAHAVKIARETKEASLRMGSQFLQTVESIEGEAAAEELKRIMTAHQLRRHYSVVYALYMLQTNIGTKEAVTGFLYSTTTSLVHNAVRAVPLGQKSGMRTISALLPSVMKAAALVEELSLEDVRNQAVGIELASMEHEHIKVRLFSS</sequence>
<dbReference type="EMBL" id="RAPK01000010">
    <property type="protein sequence ID" value="RKD71223.1"/>
    <property type="molecule type" value="Genomic_DNA"/>
</dbReference>
<evidence type="ECO:0000256" key="3">
    <source>
        <dbReference type="HAMAP-Rule" id="MF_01385"/>
    </source>
</evidence>
<evidence type="ECO:0000256" key="1">
    <source>
        <dbReference type="ARBA" id="ARBA00022988"/>
    </source>
</evidence>
<dbReference type="InterPro" id="IPR002639">
    <property type="entry name" value="UreF"/>
</dbReference>
<accession>A0A419UZV6</accession>
<dbReference type="PANTHER" id="PTHR33620">
    <property type="entry name" value="UREASE ACCESSORY PROTEIN F"/>
    <property type="match status" value="1"/>
</dbReference>
<comment type="caution">
    <text evidence="4">The sequence shown here is derived from an EMBL/GenBank/DDBJ whole genome shotgun (WGS) entry which is preliminary data.</text>
</comment>
<name>A0A419UZV6_9BACL</name>
<dbReference type="GO" id="GO:0016151">
    <property type="term" value="F:nickel cation binding"/>
    <property type="evidence" value="ECO:0007669"/>
    <property type="project" value="UniProtKB-UniRule"/>
</dbReference>
<dbReference type="GO" id="GO:0005737">
    <property type="term" value="C:cytoplasm"/>
    <property type="evidence" value="ECO:0007669"/>
    <property type="project" value="UniProtKB-SubCell"/>
</dbReference>